<dbReference type="PANTHER" id="PTHR23333:SF20">
    <property type="entry name" value="NSFL1 COFACTOR P47"/>
    <property type="match status" value="1"/>
</dbReference>
<dbReference type="GO" id="GO:0007030">
    <property type="term" value="P:Golgi organization"/>
    <property type="evidence" value="ECO:0007669"/>
    <property type="project" value="TreeGrafter"/>
</dbReference>
<dbReference type="GO" id="GO:0005829">
    <property type="term" value="C:cytosol"/>
    <property type="evidence" value="ECO:0007669"/>
    <property type="project" value="TreeGrafter"/>
</dbReference>
<dbReference type="Gene3D" id="3.10.20.90">
    <property type="entry name" value="Phosphatidylinositol 3-kinase Catalytic Subunit, Chain A, domain 1"/>
    <property type="match status" value="1"/>
</dbReference>
<dbReference type="GO" id="GO:0043130">
    <property type="term" value="F:ubiquitin binding"/>
    <property type="evidence" value="ECO:0007669"/>
    <property type="project" value="TreeGrafter"/>
</dbReference>
<protein>
    <submittedName>
        <fullName evidence="4">Uncharacterized protein</fullName>
    </submittedName>
</protein>
<dbReference type="InterPro" id="IPR029071">
    <property type="entry name" value="Ubiquitin-like_domsf"/>
</dbReference>
<dbReference type="Gene3D" id="3.30.420.210">
    <property type="entry name" value="SEP domain"/>
    <property type="match status" value="1"/>
</dbReference>
<feature type="compositionally biased region" description="Basic and acidic residues" evidence="1">
    <location>
        <begin position="264"/>
        <end position="276"/>
    </location>
</feature>
<dbReference type="OrthoDB" id="25887at2759"/>
<dbReference type="InterPro" id="IPR001012">
    <property type="entry name" value="UBX_dom"/>
</dbReference>
<evidence type="ECO:0000259" key="2">
    <source>
        <dbReference type="PROSITE" id="PS50033"/>
    </source>
</evidence>
<feature type="region of interest" description="Disordered" evidence="1">
    <location>
        <begin position="243"/>
        <end position="285"/>
    </location>
</feature>
<feature type="domain" description="UBX" evidence="2">
    <location>
        <begin position="282"/>
        <end position="358"/>
    </location>
</feature>
<gene>
    <name evidence="4" type="ORF">MELIAE_LOCUS4308</name>
</gene>
<evidence type="ECO:0000313" key="5">
    <source>
        <dbReference type="Proteomes" id="UP001154078"/>
    </source>
</evidence>
<evidence type="ECO:0000256" key="1">
    <source>
        <dbReference type="SAM" id="MobiDB-lite"/>
    </source>
</evidence>
<dbReference type="SUPFAM" id="SSF102848">
    <property type="entry name" value="NSFL1 (p97 ATPase) cofactor p47, SEP domain"/>
    <property type="match status" value="1"/>
</dbReference>
<feature type="domain" description="SEP" evidence="3">
    <location>
        <begin position="170"/>
        <end position="233"/>
    </location>
</feature>
<dbReference type="AlphaFoldDB" id="A0A9P0B111"/>
<dbReference type="PROSITE" id="PS50033">
    <property type="entry name" value="UBX"/>
    <property type="match status" value="1"/>
</dbReference>
<dbReference type="GO" id="GO:0061025">
    <property type="term" value="P:membrane fusion"/>
    <property type="evidence" value="ECO:0007669"/>
    <property type="project" value="TreeGrafter"/>
</dbReference>
<dbReference type="EMBL" id="OV121133">
    <property type="protein sequence ID" value="CAH0551762.1"/>
    <property type="molecule type" value="Genomic_DNA"/>
</dbReference>
<name>A0A9P0B111_BRAAE</name>
<dbReference type="GO" id="GO:0043161">
    <property type="term" value="P:proteasome-mediated ubiquitin-dependent protein catabolic process"/>
    <property type="evidence" value="ECO:0007669"/>
    <property type="project" value="TreeGrafter"/>
</dbReference>
<dbReference type="CDD" id="cd01770">
    <property type="entry name" value="UBX_UBXN2"/>
    <property type="match status" value="1"/>
</dbReference>
<dbReference type="Pfam" id="PF08059">
    <property type="entry name" value="SEP"/>
    <property type="match status" value="1"/>
</dbReference>
<dbReference type="Gene3D" id="1.10.8.10">
    <property type="entry name" value="DNA helicase RuvA subunit, C-terminal domain"/>
    <property type="match status" value="1"/>
</dbReference>
<dbReference type="InterPro" id="IPR012989">
    <property type="entry name" value="SEP_domain"/>
</dbReference>
<dbReference type="SMART" id="SM00553">
    <property type="entry name" value="SEP"/>
    <property type="match status" value="1"/>
</dbReference>
<dbReference type="GO" id="GO:0005634">
    <property type="term" value="C:nucleus"/>
    <property type="evidence" value="ECO:0007669"/>
    <property type="project" value="TreeGrafter"/>
</dbReference>
<reference evidence="4" key="1">
    <citation type="submission" date="2021-12" db="EMBL/GenBank/DDBJ databases">
        <authorList>
            <person name="King R."/>
        </authorList>
    </citation>
    <scope>NUCLEOTIDE SEQUENCE</scope>
</reference>
<proteinExistence type="predicted"/>
<dbReference type="Pfam" id="PF14555">
    <property type="entry name" value="UBA_4"/>
    <property type="match status" value="1"/>
</dbReference>
<dbReference type="SUPFAM" id="SSF54236">
    <property type="entry name" value="Ubiquitin-like"/>
    <property type="match status" value="1"/>
</dbReference>
<evidence type="ECO:0000259" key="3">
    <source>
        <dbReference type="PROSITE" id="PS51399"/>
    </source>
</evidence>
<evidence type="ECO:0000313" key="4">
    <source>
        <dbReference type="EMBL" id="CAH0551762.1"/>
    </source>
</evidence>
<organism evidence="4 5">
    <name type="scientific">Brassicogethes aeneus</name>
    <name type="common">Rape pollen beetle</name>
    <name type="synonym">Meligethes aeneus</name>
    <dbReference type="NCBI Taxonomy" id="1431903"/>
    <lineage>
        <taxon>Eukaryota</taxon>
        <taxon>Metazoa</taxon>
        <taxon>Ecdysozoa</taxon>
        <taxon>Arthropoda</taxon>
        <taxon>Hexapoda</taxon>
        <taxon>Insecta</taxon>
        <taxon>Pterygota</taxon>
        <taxon>Neoptera</taxon>
        <taxon>Endopterygota</taxon>
        <taxon>Coleoptera</taxon>
        <taxon>Polyphaga</taxon>
        <taxon>Cucujiformia</taxon>
        <taxon>Nitidulidae</taxon>
        <taxon>Meligethinae</taxon>
        <taxon>Brassicogethes</taxon>
    </lineage>
</organism>
<keyword evidence="5" id="KW-1185">Reference proteome</keyword>
<dbReference type="Pfam" id="PF00789">
    <property type="entry name" value="UBX"/>
    <property type="match status" value="1"/>
</dbReference>
<dbReference type="SMART" id="SM00166">
    <property type="entry name" value="UBX"/>
    <property type="match status" value="1"/>
</dbReference>
<dbReference type="PROSITE" id="PS51399">
    <property type="entry name" value="SEP"/>
    <property type="match status" value="1"/>
</dbReference>
<dbReference type="Proteomes" id="UP001154078">
    <property type="component" value="Chromosome 2"/>
</dbReference>
<dbReference type="PANTHER" id="PTHR23333">
    <property type="entry name" value="UBX DOMAIN CONTAINING PROTEIN"/>
    <property type="match status" value="1"/>
</dbReference>
<dbReference type="InterPro" id="IPR036241">
    <property type="entry name" value="NSFL1C_SEP_dom_sf"/>
</dbReference>
<dbReference type="GO" id="GO:0000045">
    <property type="term" value="P:autophagosome assembly"/>
    <property type="evidence" value="ECO:0007669"/>
    <property type="project" value="TreeGrafter"/>
</dbReference>
<dbReference type="GO" id="GO:0031468">
    <property type="term" value="P:nuclear membrane reassembly"/>
    <property type="evidence" value="ECO:0007669"/>
    <property type="project" value="TreeGrafter"/>
</dbReference>
<dbReference type="CDD" id="cd14348">
    <property type="entry name" value="UBA_p47"/>
    <property type="match status" value="1"/>
</dbReference>
<sequence length="360" mass="39792">MSDQEEKVEQFKGVTGANDERARFFLDSSAWQVEVAIARYYENEGGDDADVSLVEDVPEPTIIAKKPAPRAKSSNFHTLNTLTTSSDEEEEGQAYYAGGSEHSGQQVLGPPKNRNIVSDMFRSVQEHGVEILDPAASSSGSRVFKGTGYKLGQDTNDTVVIPGAADPVPPRQVTLRLWQNGFSINDEDLRTYNDPDNRDFLESIRRGEIPHELRQGGSEIHLAMEDHRMEEFRKITSRKGGKVFQGQGYTLGSPTPKVIGAPNNEDKPANEAKAKETTNVNTSEPTTNLQIRLADGTRLVGQFNHEHTVGAVRNYITIARPQYQTQPFNLMSSYPSKVLEDSQTLKEAGLLNAAIMQKLI</sequence>
<accession>A0A9P0B111</accession>
<dbReference type="InterPro" id="IPR009060">
    <property type="entry name" value="UBA-like_sf"/>
</dbReference>
<dbReference type="SUPFAM" id="SSF46934">
    <property type="entry name" value="UBA-like"/>
    <property type="match status" value="1"/>
</dbReference>